<dbReference type="Gene3D" id="1.10.730.10">
    <property type="entry name" value="Isoleucyl-tRNA Synthetase, Domain 1"/>
    <property type="match status" value="2"/>
</dbReference>
<evidence type="ECO:0000259" key="11">
    <source>
        <dbReference type="Pfam" id="PF00133"/>
    </source>
</evidence>
<keyword evidence="7 9" id="KW-0030">Aminoacyl-tRNA synthetase</keyword>
<proteinExistence type="inferred from homology"/>
<protein>
    <recommendedName>
        <fullName evidence="9">Leucine--tRNA ligase</fullName>
        <ecNumber evidence="9">6.1.1.4</ecNumber>
    </recommendedName>
    <alternativeName>
        <fullName evidence="9">Leucyl-tRNA synthetase</fullName>
        <shortName evidence="9">LeuRS</shortName>
    </alternativeName>
</protein>
<dbReference type="Pfam" id="PF13603">
    <property type="entry name" value="tRNA-synt_1_2"/>
    <property type="match status" value="1"/>
</dbReference>
<dbReference type="NCBIfam" id="TIGR00396">
    <property type="entry name" value="leuS_bact"/>
    <property type="match status" value="1"/>
</dbReference>
<evidence type="ECO:0000256" key="1">
    <source>
        <dbReference type="ARBA" id="ARBA00005594"/>
    </source>
</evidence>
<evidence type="ECO:0000256" key="2">
    <source>
        <dbReference type="ARBA" id="ARBA00022490"/>
    </source>
</evidence>
<name>A0A1N7KVQ2_9BACL</name>
<evidence type="ECO:0000259" key="14">
    <source>
        <dbReference type="Pfam" id="PF13603"/>
    </source>
</evidence>
<feature type="domain" description="Aminoacyl-tRNA synthetase class Ia" evidence="11">
    <location>
        <begin position="427"/>
        <end position="625"/>
    </location>
</feature>
<keyword evidence="5 9" id="KW-0067">ATP-binding</keyword>
<dbReference type="PANTHER" id="PTHR43740">
    <property type="entry name" value="LEUCYL-TRNA SYNTHETASE"/>
    <property type="match status" value="1"/>
</dbReference>
<keyword evidence="2 9" id="KW-0963">Cytoplasm</keyword>
<evidence type="ECO:0000256" key="7">
    <source>
        <dbReference type="ARBA" id="ARBA00023146"/>
    </source>
</evidence>
<evidence type="ECO:0000256" key="10">
    <source>
        <dbReference type="RuleBase" id="RU363035"/>
    </source>
</evidence>
<dbReference type="GO" id="GO:0005829">
    <property type="term" value="C:cytosol"/>
    <property type="evidence" value="ECO:0007669"/>
    <property type="project" value="TreeGrafter"/>
</dbReference>
<dbReference type="AlphaFoldDB" id="A0A1N7KVQ2"/>
<dbReference type="CDD" id="cd07958">
    <property type="entry name" value="Anticodon_Ia_Leu_BEm"/>
    <property type="match status" value="1"/>
</dbReference>
<dbReference type="InterPro" id="IPR015413">
    <property type="entry name" value="Methionyl/Leucyl_tRNA_Synth"/>
</dbReference>
<dbReference type="GO" id="GO:0006429">
    <property type="term" value="P:leucyl-tRNA aminoacylation"/>
    <property type="evidence" value="ECO:0007669"/>
    <property type="project" value="UniProtKB-UniRule"/>
</dbReference>
<dbReference type="FunFam" id="3.40.50.620:FF:000003">
    <property type="entry name" value="Leucine--tRNA ligase"/>
    <property type="match status" value="1"/>
</dbReference>
<evidence type="ECO:0000313" key="15">
    <source>
        <dbReference type="EMBL" id="SIS65689.1"/>
    </source>
</evidence>
<accession>A0A1N7KVQ2</accession>
<evidence type="ECO:0000259" key="13">
    <source>
        <dbReference type="Pfam" id="PF09334"/>
    </source>
</evidence>
<sequence length="825" mass="93964">MFWRGGFVKKYVPQEIEPKWQQVWEENHAYRTPEQVSDRPKFYALEMFPYPSGEGLHMGHVRNYSMGDLVARFKRMNGYQVIHPMGADAFGLPAENAAIQRGVNPREWTLNNMRRIREEQTRLGLSYDWDRYVGTCTPEYYRFTQWLFLLFHERGLAYRKQGAVNWCPDCQTVLANEQVEDGRCWRCDSVVEKKELEQWFLRITDYADRLVEDLEKMPQWPEQVKMMQRNWIGRSEGAEVTFTIPGAAEERISVFTTRPDTLYGVTYLVLAPEHPLVEQLIRGKEGEEEVRAFIREMKNQPERSRTGSDVKKIGYDTGAKARHPLTGEEVPIWVANYVLMDYGTGAVMGVPAHDERDYLFAEQYGLPIRTVVRPKKGEAPEGEAYTAEGVLVNSGPFDGMDNRQAIGAIADHLAQEGKGKKTVSYRLRDWLISRQRYWGCPIPIVYCDSCGTVPVPKEELPVTVPEDVVFDGKSNPLTTSESFVHTTCPACGGKARRETDTMDTFIDSSWYFLRYTDPHNTDKPFDPERANQWMPVDFYIGGIEHAVLHLLYSRFFTKVLHDAGMVEAIEPFAHYFPLGMVLKDGAKMSKSKGNVVSPMEIIDRYGADTARLFILFAAPPDGELDWSDAGVEGSHRFLNRVWRMVQQHKELVRSRPVAQLEGKEAKELHRVLQQTIKKVSDDVGDRLQFNTAVSAIMELINAIHSYPADADRGVLAEAVEQAILLLAPFVPHITEEMWRELGHESSVHDQPWPSFDPEALVLDEVEMAVQINGKVRHKAVVPAGADRGEVESRVLAEEKVKSLLEGKTIRKVIVVPGKLINIVAN</sequence>
<dbReference type="HAMAP" id="MF_00049_B">
    <property type="entry name" value="Leu_tRNA_synth_B"/>
    <property type="match status" value="1"/>
</dbReference>
<keyword evidence="16" id="KW-1185">Reference proteome</keyword>
<keyword evidence="3 9" id="KW-0436">Ligase</keyword>
<organism evidence="15 16">
    <name type="scientific">Kroppenstedtia eburnea</name>
    <dbReference type="NCBI Taxonomy" id="714067"/>
    <lineage>
        <taxon>Bacteria</taxon>
        <taxon>Bacillati</taxon>
        <taxon>Bacillota</taxon>
        <taxon>Bacilli</taxon>
        <taxon>Bacillales</taxon>
        <taxon>Thermoactinomycetaceae</taxon>
        <taxon>Kroppenstedtia</taxon>
    </lineage>
</organism>
<gene>
    <name evidence="9" type="primary">leuS</name>
    <name evidence="15" type="ORF">SAMN05421790_103298</name>
</gene>
<evidence type="ECO:0000313" key="16">
    <source>
        <dbReference type="Proteomes" id="UP000186795"/>
    </source>
</evidence>
<evidence type="ECO:0000256" key="3">
    <source>
        <dbReference type="ARBA" id="ARBA00022598"/>
    </source>
</evidence>
<reference evidence="16" key="1">
    <citation type="submission" date="2017-01" db="EMBL/GenBank/DDBJ databases">
        <authorList>
            <person name="Varghese N."/>
            <person name="Submissions S."/>
        </authorList>
    </citation>
    <scope>NUCLEOTIDE SEQUENCE [LARGE SCALE GENOMIC DNA]</scope>
    <source>
        <strain evidence="16">DSM 45196</strain>
    </source>
</reference>
<dbReference type="Pfam" id="PF08264">
    <property type="entry name" value="Anticodon_1"/>
    <property type="match status" value="1"/>
</dbReference>
<evidence type="ECO:0000256" key="5">
    <source>
        <dbReference type="ARBA" id="ARBA00022840"/>
    </source>
</evidence>
<feature type="domain" description="Methionyl/Leucyl tRNA synthetase" evidence="13">
    <location>
        <begin position="48"/>
        <end position="189"/>
    </location>
</feature>
<evidence type="ECO:0000256" key="9">
    <source>
        <dbReference type="HAMAP-Rule" id="MF_00049"/>
    </source>
</evidence>
<dbReference type="Pfam" id="PF09334">
    <property type="entry name" value="tRNA-synt_1g"/>
    <property type="match status" value="1"/>
</dbReference>
<dbReference type="SUPFAM" id="SSF47323">
    <property type="entry name" value="Anticodon-binding domain of a subclass of class I aminoacyl-tRNA synthetases"/>
    <property type="match status" value="1"/>
</dbReference>
<dbReference type="FunFam" id="1.10.730.10:FF:000011">
    <property type="entry name" value="Leucine--tRNA ligase chloroplastic/mitochondrial"/>
    <property type="match status" value="1"/>
</dbReference>
<keyword evidence="6 9" id="KW-0648">Protein biosynthesis</keyword>
<dbReference type="GO" id="GO:0004823">
    <property type="term" value="F:leucine-tRNA ligase activity"/>
    <property type="evidence" value="ECO:0007669"/>
    <property type="project" value="UniProtKB-UniRule"/>
</dbReference>
<dbReference type="InterPro" id="IPR025709">
    <property type="entry name" value="Leu_tRNA-synth_edit"/>
</dbReference>
<dbReference type="InterPro" id="IPR009080">
    <property type="entry name" value="tRNAsynth_Ia_anticodon-bd"/>
</dbReference>
<dbReference type="InterPro" id="IPR001412">
    <property type="entry name" value="aa-tRNA-synth_I_CS"/>
</dbReference>
<dbReference type="OrthoDB" id="9810365at2"/>
<dbReference type="InterPro" id="IPR014729">
    <property type="entry name" value="Rossmann-like_a/b/a_fold"/>
</dbReference>
<dbReference type="SUPFAM" id="SSF50677">
    <property type="entry name" value="ValRS/IleRS/LeuRS editing domain"/>
    <property type="match status" value="1"/>
</dbReference>
<dbReference type="InterPro" id="IPR002302">
    <property type="entry name" value="Leu-tRNA-ligase"/>
</dbReference>
<evidence type="ECO:0000256" key="4">
    <source>
        <dbReference type="ARBA" id="ARBA00022741"/>
    </source>
</evidence>
<dbReference type="Proteomes" id="UP000186795">
    <property type="component" value="Unassembled WGS sequence"/>
</dbReference>
<feature type="domain" description="Methionyl/Valyl/Leucyl/Isoleucyl-tRNA synthetase anticodon-binding" evidence="12">
    <location>
        <begin position="666"/>
        <end position="786"/>
    </location>
</feature>
<dbReference type="EMBL" id="FTOD01000003">
    <property type="protein sequence ID" value="SIS65689.1"/>
    <property type="molecule type" value="Genomic_DNA"/>
</dbReference>
<feature type="domain" description="Leucyl-tRNA synthetase editing" evidence="14">
    <location>
        <begin position="229"/>
        <end position="413"/>
    </location>
</feature>
<dbReference type="GO" id="GO:0005524">
    <property type="term" value="F:ATP binding"/>
    <property type="evidence" value="ECO:0007669"/>
    <property type="project" value="UniProtKB-UniRule"/>
</dbReference>
<comment type="similarity">
    <text evidence="1 9 10">Belongs to the class-I aminoacyl-tRNA synthetase family.</text>
</comment>
<evidence type="ECO:0000256" key="6">
    <source>
        <dbReference type="ARBA" id="ARBA00022917"/>
    </source>
</evidence>
<dbReference type="EC" id="6.1.1.4" evidence="9"/>
<dbReference type="Pfam" id="PF00133">
    <property type="entry name" value="tRNA-synt_1"/>
    <property type="match status" value="1"/>
</dbReference>
<dbReference type="GO" id="GO:0002161">
    <property type="term" value="F:aminoacyl-tRNA deacylase activity"/>
    <property type="evidence" value="ECO:0007669"/>
    <property type="project" value="InterPro"/>
</dbReference>
<comment type="caution">
    <text evidence="9">Lacks conserved residue(s) required for the propagation of feature annotation.</text>
</comment>
<comment type="subcellular location">
    <subcellularLocation>
        <location evidence="9">Cytoplasm</location>
    </subcellularLocation>
</comment>
<dbReference type="CDD" id="cd00812">
    <property type="entry name" value="LeuRS_core"/>
    <property type="match status" value="1"/>
</dbReference>
<evidence type="ECO:0000256" key="8">
    <source>
        <dbReference type="ARBA" id="ARBA00047469"/>
    </source>
</evidence>
<dbReference type="PANTHER" id="PTHR43740:SF2">
    <property type="entry name" value="LEUCINE--TRNA LIGASE, MITOCHONDRIAL"/>
    <property type="match status" value="1"/>
</dbReference>
<dbReference type="InterPro" id="IPR013155">
    <property type="entry name" value="M/V/L/I-tRNA-synth_anticd-bd"/>
</dbReference>
<feature type="short sequence motif" description="'KMSKS' region" evidence="9">
    <location>
        <begin position="587"/>
        <end position="591"/>
    </location>
</feature>
<keyword evidence="4 9" id="KW-0547">Nucleotide-binding</keyword>
<dbReference type="InterPro" id="IPR002300">
    <property type="entry name" value="aa-tRNA-synth_Ia"/>
</dbReference>
<dbReference type="PRINTS" id="PR00985">
    <property type="entry name" value="TRNASYNTHLEU"/>
</dbReference>
<comment type="catalytic activity">
    <reaction evidence="8 9">
        <text>tRNA(Leu) + L-leucine + ATP = L-leucyl-tRNA(Leu) + AMP + diphosphate</text>
        <dbReference type="Rhea" id="RHEA:11688"/>
        <dbReference type="Rhea" id="RHEA-COMP:9613"/>
        <dbReference type="Rhea" id="RHEA-COMP:9622"/>
        <dbReference type="ChEBI" id="CHEBI:30616"/>
        <dbReference type="ChEBI" id="CHEBI:33019"/>
        <dbReference type="ChEBI" id="CHEBI:57427"/>
        <dbReference type="ChEBI" id="CHEBI:78442"/>
        <dbReference type="ChEBI" id="CHEBI:78494"/>
        <dbReference type="ChEBI" id="CHEBI:456215"/>
        <dbReference type="EC" id="6.1.1.4"/>
    </reaction>
</comment>
<dbReference type="SUPFAM" id="SSF52374">
    <property type="entry name" value="Nucleotidylyl transferase"/>
    <property type="match status" value="1"/>
</dbReference>
<evidence type="ECO:0000259" key="12">
    <source>
        <dbReference type="Pfam" id="PF08264"/>
    </source>
</evidence>
<dbReference type="Gene3D" id="3.40.50.620">
    <property type="entry name" value="HUPs"/>
    <property type="match status" value="2"/>
</dbReference>
<feature type="binding site" evidence="9">
    <location>
        <position position="590"/>
    </location>
    <ligand>
        <name>ATP</name>
        <dbReference type="ChEBI" id="CHEBI:30616"/>
    </ligand>
</feature>
<dbReference type="PROSITE" id="PS00178">
    <property type="entry name" value="AA_TRNA_LIGASE_I"/>
    <property type="match status" value="1"/>
</dbReference>
<dbReference type="FunFam" id="3.40.50.620:FF:000100">
    <property type="entry name" value="probable leucine--tRNA ligase, mitochondrial"/>
    <property type="match status" value="1"/>
</dbReference>
<dbReference type="InterPro" id="IPR009008">
    <property type="entry name" value="Val/Leu/Ile-tRNA-synth_edit"/>
</dbReference>